<dbReference type="EMBL" id="JAERRB010000006">
    <property type="protein sequence ID" value="MBL0743299.1"/>
    <property type="molecule type" value="Genomic_DNA"/>
</dbReference>
<gene>
    <name evidence="2" type="ORF">JI741_18850</name>
</gene>
<evidence type="ECO:0000313" key="3">
    <source>
        <dbReference type="Proteomes" id="UP000613030"/>
    </source>
</evidence>
<accession>A0ABS1KVA5</accession>
<reference evidence="2 3" key="1">
    <citation type="submission" date="2021-01" db="EMBL/GenBank/DDBJ databases">
        <title>Chryseolinea sp. Jin1 Genome sequencing and assembly.</title>
        <authorList>
            <person name="Kim I."/>
        </authorList>
    </citation>
    <scope>NUCLEOTIDE SEQUENCE [LARGE SCALE GENOMIC DNA]</scope>
    <source>
        <strain evidence="2 3">Jin1</strain>
    </source>
</reference>
<evidence type="ECO:0000256" key="1">
    <source>
        <dbReference type="SAM" id="SignalP"/>
    </source>
</evidence>
<feature type="chain" id="PRO_5046658916" description="Outer membrane protein beta-barrel domain-containing protein" evidence="1">
    <location>
        <begin position="20"/>
        <end position="238"/>
    </location>
</feature>
<organism evidence="2 3">
    <name type="scientific">Chryseolinea lacunae</name>
    <dbReference type="NCBI Taxonomy" id="2801331"/>
    <lineage>
        <taxon>Bacteria</taxon>
        <taxon>Pseudomonadati</taxon>
        <taxon>Bacteroidota</taxon>
        <taxon>Cytophagia</taxon>
        <taxon>Cytophagales</taxon>
        <taxon>Fulvivirgaceae</taxon>
        <taxon>Chryseolinea</taxon>
    </lineage>
</organism>
<sequence>MKKTILSVFLFAVAIAGNAQETVHKGQTLGEVTVAAGGSRGSLSVSAFRNWRFGARKRLGVGIGGRATTFLGKNLYYITAPAKLTSESTSPLIFFKENVEANIDSLVIQTAQVTMVNVMLNLDYRIAKKITLGFNIDMLGFSFGGRRAGNYINGVAGKNTSATPTPFNILLISDNDRGSLNSEFYVKYNVREKWAAKLGAQFLFTEFTTDTKVQQYPEPNDRFRNKSLLIAIGATYSF</sequence>
<comment type="caution">
    <text evidence="2">The sequence shown here is derived from an EMBL/GenBank/DDBJ whole genome shotgun (WGS) entry which is preliminary data.</text>
</comment>
<keyword evidence="3" id="KW-1185">Reference proteome</keyword>
<feature type="signal peptide" evidence="1">
    <location>
        <begin position="1"/>
        <end position="19"/>
    </location>
</feature>
<proteinExistence type="predicted"/>
<evidence type="ECO:0000313" key="2">
    <source>
        <dbReference type="EMBL" id="MBL0743299.1"/>
    </source>
</evidence>
<dbReference type="RefSeq" id="WP_202012517.1">
    <property type="nucleotide sequence ID" value="NZ_JAERRB010000006.1"/>
</dbReference>
<evidence type="ECO:0008006" key="4">
    <source>
        <dbReference type="Google" id="ProtNLM"/>
    </source>
</evidence>
<protein>
    <recommendedName>
        <fullName evidence="4">Outer membrane protein beta-barrel domain-containing protein</fullName>
    </recommendedName>
</protein>
<keyword evidence="1" id="KW-0732">Signal</keyword>
<name>A0ABS1KVA5_9BACT</name>
<dbReference type="Proteomes" id="UP000613030">
    <property type="component" value="Unassembled WGS sequence"/>
</dbReference>